<evidence type="ECO:0000313" key="2">
    <source>
        <dbReference type="EMBL" id="MSB21481.1"/>
    </source>
</evidence>
<evidence type="ECO:0000313" key="4">
    <source>
        <dbReference type="Proteomes" id="UP000429811"/>
    </source>
</evidence>
<reference evidence="4 5" key="1">
    <citation type="journal article" date="2019" name="Nat. Med.">
        <title>A library of human gut bacterial isolates paired with longitudinal multiomics data enables mechanistic microbiome research.</title>
        <authorList>
            <person name="Poyet M."/>
            <person name="Groussin M."/>
            <person name="Gibbons S.M."/>
            <person name="Avila-Pacheco J."/>
            <person name="Jiang X."/>
            <person name="Kearney S.M."/>
            <person name="Perrotta A.R."/>
            <person name="Berdy B."/>
            <person name="Zhao S."/>
            <person name="Lieberman T.D."/>
            <person name="Swanson P.K."/>
            <person name="Smith M."/>
            <person name="Roesemann S."/>
            <person name="Alexander J.E."/>
            <person name="Rich S.A."/>
            <person name="Livny J."/>
            <person name="Vlamakis H."/>
            <person name="Clish C."/>
            <person name="Bullock K."/>
            <person name="Deik A."/>
            <person name="Scott J."/>
            <person name="Pierce K.A."/>
            <person name="Xavier R.J."/>
            <person name="Alm E.J."/>
        </authorList>
    </citation>
    <scope>NUCLEOTIDE SEQUENCE [LARGE SCALE GENOMIC DNA]</scope>
    <source>
        <strain evidence="2 5">BIOML-A2</strain>
        <strain evidence="3 4">BIOML-A5</strain>
    </source>
</reference>
<dbReference type="EMBL" id="WKPO01000031">
    <property type="protein sequence ID" value="MSB50380.1"/>
    <property type="molecule type" value="Genomic_DNA"/>
</dbReference>
<dbReference type="Proteomes" id="UP000434475">
    <property type="component" value="Unassembled WGS sequence"/>
</dbReference>
<feature type="region of interest" description="Disordered" evidence="1">
    <location>
        <begin position="41"/>
        <end position="63"/>
    </location>
</feature>
<accession>A0A6I2R5P3</accession>
<dbReference type="EMBL" id="WKPR01000023">
    <property type="protein sequence ID" value="MSB21481.1"/>
    <property type="molecule type" value="Genomic_DNA"/>
</dbReference>
<organism evidence="2 5">
    <name type="scientific">Flavonifractor plautii</name>
    <name type="common">Fusobacterium plautii</name>
    <dbReference type="NCBI Taxonomy" id="292800"/>
    <lineage>
        <taxon>Bacteria</taxon>
        <taxon>Bacillati</taxon>
        <taxon>Bacillota</taxon>
        <taxon>Clostridia</taxon>
        <taxon>Eubacteriales</taxon>
        <taxon>Oscillospiraceae</taxon>
        <taxon>Flavonifractor</taxon>
    </lineage>
</organism>
<comment type="caution">
    <text evidence="2">The sequence shown here is derived from an EMBL/GenBank/DDBJ whole genome shotgun (WGS) entry which is preliminary data.</text>
</comment>
<dbReference type="Proteomes" id="UP000429811">
    <property type="component" value="Unassembled WGS sequence"/>
</dbReference>
<dbReference type="RefSeq" id="WP_154250743.1">
    <property type="nucleotide sequence ID" value="NZ_JADMVZ010000070.1"/>
</dbReference>
<proteinExistence type="predicted"/>
<dbReference type="AlphaFoldDB" id="A0A6I2R5P3"/>
<evidence type="ECO:0000313" key="3">
    <source>
        <dbReference type="EMBL" id="MSB50380.1"/>
    </source>
</evidence>
<evidence type="ECO:0000313" key="5">
    <source>
        <dbReference type="Proteomes" id="UP000434475"/>
    </source>
</evidence>
<evidence type="ECO:0000256" key="1">
    <source>
        <dbReference type="SAM" id="MobiDB-lite"/>
    </source>
</evidence>
<sequence>MQETARDKTTLPALCGRRKQLWMSALSLLLILCLTACGGPEGGKGGKPSPESPDSGAISSTPPAELSAVTLGGTYWTAVQHESYDDLYDRTNVSQMPTDKWWADLFLNEDRTTQFREVLGDTFNLYLTDGLWSLEADGTLHLTDAGGNRDYDMAGRFEEGRLILETAYGDIFYLEQAERPEPGGELCPANLAGTWRMTGLEENGRLSDAREKGVASILLFSSLWSELDGGRYTLQADYYFASSLDTEEPEYRRASGLLLKPLDRPLMDGISNEVWSAQLLEEDTGQELFVTLTDPYTLYLQEHDQRNGVPTVRTAVYEREYSLFPETLQLALYEEPSDSLIFYWTNPPEEVCTPLEAMAVTKLEEKGLDRLLLVGCWYETQIQFCTGEGVWDEDGILLDWVTDETLYDGTIGINEPLWFSLSIPEGVPNLCLHMKRPWDDSWYLWPITDSGGYLVSGWTFLTP</sequence>
<protein>
    <submittedName>
        <fullName evidence="2">Uncharacterized protein</fullName>
    </submittedName>
</protein>
<name>A0A6I2R5P3_FLAPL</name>
<gene>
    <name evidence="3" type="ORF">GKE90_17055</name>
    <name evidence="2" type="ORF">GKE97_18465</name>
</gene>